<feature type="transmembrane region" description="Helical" evidence="6">
    <location>
        <begin position="92"/>
        <end position="116"/>
    </location>
</feature>
<feature type="transmembrane region" description="Helical" evidence="6">
    <location>
        <begin position="150"/>
        <end position="169"/>
    </location>
</feature>
<accession>A0A1R2BPE8</accession>
<evidence type="ECO:0000313" key="9">
    <source>
        <dbReference type="Proteomes" id="UP000187209"/>
    </source>
</evidence>
<reference evidence="8 9" key="1">
    <citation type="submission" date="2016-11" db="EMBL/GenBank/DDBJ databases">
        <title>The macronuclear genome of Stentor coeruleus: a giant cell with tiny introns.</title>
        <authorList>
            <person name="Slabodnick M."/>
            <person name="Ruby J.G."/>
            <person name="Reiff S.B."/>
            <person name="Swart E.C."/>
            <person name="Gosai S."/>
            <person name="Prabakaran S."/>
            <person name="Witkowska E."/>
            <person name="Larue G.E."/>
            <person name="Fisher S."/>
            <person name="Freeman R.M."/>
            <person name="Gunawardena J."/>
            <person name="Chu W."/>
            <person name="Stover N.A."/>
            <person name="Gregory B.D."/>
            <person name="Nowacki M."/>
            <person name="Derisi J."/>
            <person name="Roy S.W."/>
            <person name="Marshall W.F."/>
            <person name="Sood P."/>
        </authorList>
    </citation>
    <scope>NUCLEOTIDE SEQUENCE [LARGE SCALE GENOMIC DNA]</scope>
    <source>
        <strain evidence="8">WM001</strain>
    </source>
</reference>
<keyword evidence="2" id="KW-1003">Cell membrane</keyword>
<feature type="domain" description="VTT" evidence="7">
    <location>
        <begin position="73"/>
        <end position="196"/>
    </location>
</feature>
<feature type="transmembrane region" description="Helical" evidence="6">
    <location>
        <begin position="216"/>
        <end position="237"/>
    </location>
</feature>
<dbReference type="AlphaFoldDB" id="A0A1R2BPE8"/>
<feature type="transmembrane region" description="Helical" evidence="6">
    <location>
        <begin position="12"/>
        <end position="33"/>
    </location>
</feature>
<comment type="caution">
    <text evidence="8">The sequence shown here is derived from an EMBL/GenBank/DDBJ whole genome shotgun (WGS) entry which is preliminary data.</text>
</comment>
<evidence type="ECO:0000256" key="3">
    <source>
        <dbReference type="ARBA" id="ARBA00022692"/>
    </source>
</evidence>
<dbReference type="GO" id="GO:0005886">
    <property type="term" value="C:plasma membrane"/>
    <property type="evidence" value="ECO:0007669"/>
    <property type="project" value="UniProtKB-SubCell"/>
</dbReference>
<feature type="transmembrane region" description="Helical" evidence="6">
    <location>
        <begin position="176"/>
        <end position="196"/>
    </location>
</feature>
<evidence type="ECO:0000256" key="5">
    <source>
        <dbReference type="ARBA" id="ARBA00023136"/>
    </source>
</evidence>
<proteinExistence type="predicted"/>
<comment type="subcellular location">
    <subcellularLocation>
        <location evidence="1">Cell membrane</location>
        <topology evidence="1">Multi-pass membrane protein</topology>
    </subcellularLocation>
</comment>
<protein>
    <recommendedName>
        <fullName evidence="7">VTT domain-containing protein</fullName>
    </recommendedName>
</protein>
<evidence type="ECO:0000256" key="1">
    <source>
        <dbReference type="ARBA" id="ARBA00004651"/>
    </source>
</evidence>
<gene>
    <name evidence="8" type="ORF">SteCoe_21741</name>
</gene>
<dbReference type="InterPro" id="IPR015414">
    <property type="entry name" value="TMEM64"/>
</dbReference>
<sequence length="270" mass="29913">MEQNQSRSGKRFKIAIAVILILVHIGLIILFFVKLDDIIIAFNAITDWIYERPVGGMILLMVCFIFGITIMIPTTLFIFTIGMQCHNLMGGILGYFIGLLMVYFCTLCGSTLAFILSRYLLKESLLNSIKPSMVKTRAILKALETKGFRLVLLFRLAPIFPFSLLNYALGASSVSLKAYVLGSIGLIPKQALYMYVAVSVGSLSEAIEKEESNTTQLIVILSVGAVLAIIAAGYLTYLAKKEMKKMLEESQPFTGFHDEPVSSLEISENR</sequence>
<keyword evidence="5 6" id="KW-0472">Membrane</keyword>
<organism evidence="8 9">
    <name type="scientific">Stentor coeruleus</name>
    <dbReference type="NCBI Taxonomy" id="5963"/>
    <lineage>
        <taxon>Eukaryota</taxon>
        <taxon>Sar</taxon>
        <taxon>Alveolata</taxon>
        <taxon>Ciliophora</taxon>
        <taxon>Postciliodesmatophora</taxon>
        <taxon>Heterotrichea</taxon>
        <taxon>Heterotrichida</taxon>
        <taxon>Stentoridae</taxon>
        <taxon>Stentor</taxon>
    </lineage>
</organism>
<evidence type="ECO:0000256" key="4">
    <source>
        <dbReference type="ARBA" id="ARBA00022989"/>
    </source>
</evidence>
<evidence type="ECO:0000256" key="6">
    <source>
        <dbReference type="SAM" id="Phobius"/>
    </source>
</evidence>
<evidence type="ECO:0000256" key="2">
    <source>
        <dbReference type="ARBA" id="ARBA00022475"/>
    </source>
</evidence>
<evidence type="ECO:0000259" key="7">
    <source>
        <dbReference type="Pfam" id="PF09335"/>
    </source>
</evidence>
<dbReference type="EMBL" id="MPUH01000521">
    <property type="protein sequence ID" value="OMJ78455.1"/>
    <property type="molecule type" value="Genomic_DNA"/>
</dbReference>
<dbReference type="OrthoDB" id="312858at2759"/>
<keyword evidence="3 6" id="KW-0812">Transmembrane</keyword>
<dbReference type="PANTHER" id="PTHR12677:SF59">
    <property type="entry name" value="GOLGI APPARATUS MEMBRANE PROTEIN TVP38-RELATED"/>
    <property type="match status" value="1"/>
</dbReference>
<evidence type="ECO:0000313" key="8">
    <source>
        <dbReference type="EMBL" id="OMJ78455.1"/>
    </source>
</evidence>
<feature type="transmembrane region" description="Helical" evidence="6">
    <location>
        <begin position="53"/>
        <end position="80"/>
    </location>
</feature>
<dbReference type="InterPro" id="IPR032816">
    <property type="entry name" value="VTT_dom"/>
</dbReference>
<name>A0A1R2BPE8_9CILI</name>
<dbReference type="Pfam" id="PF09335">
    <property type="entry name" value="VTT_dom"/>
    <property type="match status" value="1"/>
</dbReference>
<keyword evidence="4 6" id="KW-1133">Transmembrane helix</keyword>
<dbReference type="Proteomes" id="UP000187209">
    <property type="component" value="Unassembled WGS sequence"/>
</dbReference>
<dbReference type="PANTHER" id="PTHR12677">
    <property type="entry name" value="GOLGI APPARATUS MEMBRANE PROTEIN TVP38-RELATED"/>
    <property type="match status" value="1"/>
</dbReference>
<keyword evidence="9" id="KW-1185">Reference proteome</keyword>